<feature type="coiled-coil region" evidence="5">
    <location>
        <begin position="1394"/>
        <end position="1421"/>
    </location>
</feature>
<evidence type="ECO:0000256" key="2">
    <source>
        <dbReference type="ARBA" id="ARBA00022490"/>
    </source>
</evidence>
<evidence type="ECO:0000256" key="1">
    <source>
        <dbReference type="ARBA" id="ARBA00004496"/>
    </source>
</evidence>
<dbReference type="Pfam" id="PF00612">
    <property type="entry name" value="IQ"/>
    <property type="match status" value="32"/>
</dbReference>
<sequence length="1636" mass="192879">MAASKIQASWRCHTSRHLYLSQRVASITIQAHFRGAQQQMVFKKMKSSTMVIQKWYKGVCQTRQQRIVFLNQKQSCVTIQKYFRGFLVRSDLRKQHKAAVAIQSQLRGYIQRNKYTKMRKAAMLIQSHIRAFINGQISRREALRRKAAILILQHHFIEWRKQVSYKEHAAARCIQTAYRRYRSRMQYLHVRNASFVIQSYVRMSQAKRLFTAQRAAISVLQKYTRAWLSGKQARVDFQTKRVAATTIQSAFRAYICRKRAQESRAATLIQASFRSFQARQQFIQQKEAVVILQANVRAYLTRQHFLRVKAAAIVIQTHYRACVLQRQFTIEYQAMRQAAVSIQSAFRGFATYRRFNTMKLGFTKLQAVHRCNIQVARYQQQRQAAIVIQRSFRMYIVARKQQEEMLRLDAAATTIQTQWRMHCAHARYNILRKGVICLQAIHRRNLARTEYIIKQKAAIVIQQHLRGYLKTKAAMTEYKQSRSAAVCIQSAVRMYAERKRYQTLRSGVINLQAIHRRNIAQTEYADQKRAACVIQQGYRSYIAMTNASKEYKMKRDAIIKIQSMWRGNVERRAYLRLRQAVITLQSLHRRNQAQMEFQDTKRAAVLIQRFYRGYKLKQLNQADFNLKKNAVSAIAAAWRMYKVTCQYRRQQQAILTLQAYTRGALVRQHVRKMHQAAKIIQMRYKAHQVGTQQYRQYHITRGATITLQCAFRTMIYRRKYKKTREAIVKIQSYIRCHFARKHYLKLKSTCVTLQRCVRANQKAKRDQESYHMTRGAAIIIQSLFRRRKAMMAFDKTIQSIVMIQRTYRAYACRKEFLQKRNAAITLQRYIRSYQLTQRLHMEYMILRGATITLQAGLKGMLARRWYTTMRQSAVIIQSKYRGYVARKTFLQQRSAAVSIQTHLRATKARNQQVVAYKTQRNAIITLQANIRGYLSRKQLQAQHVAAELIQRRYRTHMCQKEYMAKRRAVCTLQRYIRGYLKTKTCQQEFSHMKHSAIVIQSLFRGYLVRKQLQVRAAELQLRNTAAVAIQAAYRGYTARMNYVRQCEATKIIQMYWRATLEAREVQRQYNIIQGATITIQAFCKGYLERRQYQTMKQGICRLQATVRCRLQCQRYQTLKHAARVIQCRYRAQKQCCDVQLEYKQKCTAALTIQRYYRVYKVRQSERQTKAAVLIQATYRMYQQRTTYLHTLKNIATIQALVRGRLARRHYQAMRTKVICLQRRARAYIEGKQARLDYHITRGAVITIQAWARGWFDRCYVNQLLEEQREKERQEKRKEFLHHFSTVAKRHLSVMIIQGCYRRHLALKAAKQQLHSIILIQRWLRAKLERVHYLKLVRGVRQLQVVVRARLSHRNAAAITLQAAARVWLAKRQVSRMHKAATKIQCIWRGRKLRNEQKNKKITVARKRIEEATRNATEEKKLVNRTSSALDYLLQYKQLSYILEAVMHLDVATKLSSRCCERMVEGNAVCVLYTLIKSCNRSLPHMEIIKFCVSILLNLAKYDKTVDAVLEVEDSISVLLELMQIYREKGVIFNNCCLILTILGSDKLRKEQICKVPHCVEKLQSFYVLTARKHKISSRLQTTKVRQLSGKMGQVMPVKKWIKIHPDWAMKRNNVDVCQDALQGITMAMNALDIQPK</sequence>
<comment type="subcellular location">
    <subcellularLocation>
        <location evidence="1">Cytoplasm</location>
    </subcellularLocation>
</comment>
<evidence type="ECO:0000256" key="4">
    <source>
        <dbReference type="ARBA" id="ARBA00022860"/>
    </source>
</evidence>
<dbReference type="InterPro" id="IPR027417">
    <property type="entry name" value="P-loop_NTPase"/>
</dbReference>
<evidence type="ECO:0000256" key="3">
    <source>
        <dbReference type="ARBA" id="ARBA00022737"/>
    </source>
</evidence>
<evidence type="ECO:0000313" key="7">
    <source>
        <dbReference type="Proteomes" id="UP000749559"/>
    </source>
</evidence>
<dbReference type="Proteomes" id="UP000749559">
    <property type="component" value="Unassembled WGS sequence"/>
</dbReference>
<dbReference type="GO" id="GO:0051295">
    <property type="term" value="P:establishment of meiotic spindle localization"/>
    <property type="evidence" value="ECO:0007669"/>
    <property type="project" value="TreeGrafter"/>
</dbReference>
<keyword evidence="5" id="KW-0175">Coiled coil</keyword>
<dbReference type="GO" id="GO:0007051">
    <property type="term" value="P:spindle organization"/>
    <property type="evidence" value="ECO:0007669"/>
    <property type="project" value="TreeGrafter"/>
</dbReference>
<keyword evidence="7" id="KW-1185">Reference proteome</keyword>
<keyword evidence="2" id="KW-0963">Cytoplasm</keyword>
<protein>
    <recommendedName>
        <fullName evidence="8">Abnormal spindle-like microcephaly-associated protein</fullName>
    </recommendedName>
</protein>
<dbReference type="CDD" id="cd23767">
    <property type="entry name" value="IQCD"/>
    <property type="match status" value="1"/>
</dbReference>
<evidence type="ECO:0008006" key="8">
    <source>
        <dbReference type="Google" id="ProtNLM"/>
    </source>
</evidence>
<dbReference type="GO" id="GO:0005737">
    <property type="term" value="C:cytoplasm"/>
    <property type="evidence" value="ECO:0007669"/>
    <property type="project" value="UniProtKB-SubCell"/>
</dbReference>
<evidence type="ECO:0000256" key="5">
    <source>
        <dbReference type="SAM" id="Coils"/>
    </source>
</evidence>
<reference evidence="6" key="1">
    <citation type="submission" date="2022-03" db="EMBL/GenBank/DDBJ databases">
        <authorList>
            <person name="Martin C."/>
        </authorList>
    </citation>
    <scope>NUCLEOTIDE SEQUENCE</scope>
</reference>
<dbReference type="PANTHER" id="PTHR22706:SF1">
    <property type="entry name" value="ASSEMBLY FACTOR FOR SPINDLE MICROTUBULES"/>
    <property type="match status" value="1"/>
</dbReference>
<keyword evidence="3" id="KW-0677">Repeat</keyword>
<comment type="caution">
    <text evidence="6">The sequence shown here is derived from an EMBL/GenBank/DDBJ whole genome shotgun (WGS) entry which is preliminary data.</text>
</comment>
<dbReference type="InterPro" id="IPR051185">
    <property type="entry name" value="ASPM"/>
</dbReference>
<dbReference type="GO" id="GO:0000922">
    <property type="term" value="C:spindle pole"/>
    <property type="evidence" value="ECO:0007669"/>
    <property type="project" value="TreeGrafter"/>
</dbReference>
<evidence type="ECO:0000313" key="6">
    <source>
        <dbReference type="EMBL" id="CAH1785860.1"/>
    </source>
</evidence>
<dbReference type="PROSITE" id="PS50096">
    <property type="entry name" value="IQ"/>
    <property type="match status" value="32"/>
</dbReference>
<dbReference type="EMBL" id="CAIIXF020000006">
    <property type="protein sequence ID" value="CAH1785860.1"/>
    <property type="molecule type" value="Genomic_DNA"/>
</dbReference>
<dbReference type="Gene3D" id="1.20.5.190">
    <property type="match status" value="23"/>
</dbReference>
<name>A0A8S4NYX4_OWEFU</name>
<dbReference type="SMART" id="SM00015">
    <property type="entry name" value="IQ"/>
    <property type="match status" value="48"/>
</dbReference>
<dbReference type="GO" id="GO:0000278">
    <property type="term" value="P:mitotic cell cycle"/>
    <property type="evidence" value="ECO:0007669"/>
    <property type="project" value="TreeGrafter"/>
</dbReference>
<dbReference type="InterPro" id="IPR000048">
    <property type="entry name" value="IQ_motif_EF-hand-BS"/>
</dbReference>
<dbReference type="PANTHER" id="PTHR22706">
    <property type="entry name" value="ASSEMBLY FACTOR FOR SPINDLE MICROTUBULES"/>
    <property type="match status" value="1"/>
</dbReference>
<dbReference type="SUPFAM" id="SSF48371">
    <property type="entry name" value="ARM repeat"/>
    <property type="match status" value="1"/>
</dbReference>
<dbReference type="InterPro" id="IPR016024">
    <property type="entry name" value="ARM-type_fold"/>
</dbReference>
<keyword evidence="4" id="KW-0112">Calmodulin-binding</keyword>
<dbReference type="OrthoDB" id="2148418at2759"/>
<proteinExistence type="predicted"/>
<accession>A0A8S4NYX4</accession>
<dbReference type="GO" id="GO:0005516">
    <property type="term" value="F:calmodulin binding"/>
    <property type="evidence" value="ECO:0007669"/>
    <property type="project" value="UniProtKB-KW"/>
</dbReference>
<dbReference type="SUPFAM" id="SSF52540">
    <property type="entry name" value="P-loop containing nucleoside triphosphate hydrolases"/>
    <property type="match status" value="8"/>
</dbReference>
<organism evidence="6 7">
    <name type="scientific">Owenia fusiformis</name>
    <name type="common">Polychaete worm</name>
    <dbReference type="NCBI Taxonomy" id="6347"/>
    <lineage>
        <taxon>Eukaryota</taxon>
        <taxon>Metazoa</taxon>
        <taxon>Spiralia</taxon>
        <taxon>Lophotrochozoa</taxon>
        <taxon>Annelida</taxon>
        <taxon>Polychaeta</taxon>
        <taxon>Sedentaria</taxon>
        <taxon>Canalipalpata</taxon>
        <taxon>Sabellida</taxon>
        <taxon>Oweniida</taxon>
        <taxon>Oweniidae</taxon>
        <taxon>Owenia</taxon>
    </lineage>
</organism>
<gene>
    <name evidence="6" type="ORF">OFUS_LOCUS11863</name>
</gene>